<feature type="domain" description="RPAP1/MINIYO-like TPR repeats" evidence="1">
    <location>
        <begin position="50"/>
        <end position="187"/>
    </location>
</feature>
<dbReference type="PANTHER" id="PTHR21483">
    <property type="entry name" value="RNA POLYMERASE II-ASSOCIATED PROTEIN 1"/>
    <property type="match status" value="1"/>
</dbReference>
<gene>
    <name evidence="2" type="ORF">NMOB1V02_LOCUS2062</name>
</gene>
<evidence type="ECO:0000313" key="2">
    <source>
        <dbReference type="EMBL" id="CAD7274212.1"/>
    </source>
</evidence>
<dbReference type="PANTHER" id="PTHR21483:SF18">
    <property type="entry name" value="RNA POLYMERASE II-ASSOCIATED PROTEIN 1"/>
    <property type="match status" value="1"/>
</dbReference>
<reference evidence="2" key="1">
    <citation type="submission" date="2020-11" db="EMBL/GenBank/DDBJ databases">
        <authorList>
            <person name="Tran Van P."/>
        </authorList>
    </citation>
    <scope>NUCLEOTIDE SEQUENCE</scope>
</reference>
<name>A0A7R9BGT4_9CRUS</name>
<dbReference type="EMBL" id="OA882258">
    <property type="protein sequence ID" value="CAD7274212.1"/>
    <property type="molecule type" value="Genomic_DNA"/>
</dbReference>
<dbReference type="GO" id="GO:0006366">
    <property type="term" value="P:transcription by RNA polymerase II"/>
    <property type="evidence" value="ECO:0007669"/>
    <property type="project" value="InterPro"/>
</dbReference>
<evidence type="ECO:0000313" key="3">
    <source>
        <dbReference type="Proteomes" id="UP000678499"/>
    </source>
</evidence>
<keyword evidence="3" id="KW-1185">Reference proteome</keyword>
<evidence type="ECO:0000259" key="1">
    <source>
        <dbReference type="Pfam" id="PF25766"/>
    </source>
</evidence>
<protein>
    <recommendedName>
        <fullName evidence="1">RPAP1/MINIYO-like TPR repeats domain-containing protein</fullName>
    </recommendedName>
</protein>
<dbReference type="AlphaFoldDB" id="A0A7R9BGT4"/>
<proteinExistence type="predicted"/>
<dbReference type="Pfam" id="PF25766">
    <property type="entry name" value="TPR_RPAP1"/>
    <property type="match status" value="1"/>
</dbReference>
<accession>A0A7R9BGT4</accession>
<dbReference type="OrthoDB" id="348201at2759"/>
<dbReference type="EMBL" id="CAJPEX010000221">
    <property type="protein sequence ID" value="CAG0914364.1"/>
    <property type="molecule type" value="Genomic_DNA"/>
</dbReference>
<dbReference type="InterPro" id="IPR057989">
    <property type="entry name" value="TPR_RPAP1/MINIYO-like"/>
</dbReference>
<sequence length="198" mass="22724">MNRSNRPSSFTTYLTLYPSKLAVNTITSNLLWLYLVTSICGVEETGLTSGDDFFLVEEIKALLSAVFSKLTRVDLNEEIPGLTSFLDFFSNFVDHFMGVSYGDELFQNFVLMPMQRQQNVEYRRLVWGEKSAALRVLTLRTTPFMSNLLGEREVDDEMLKLYRHALQSGVVRADRQPVLYKIAVHHLDLESRDGKIDQ</sequence>
<dbReference type="InterPro" id="IPR039913">
    <property type="entry name" value="RPAP1/Rba50"/>
</dbReference>
<dbReference type="Proteomes" id="UP000678499">
    <property type="component" value="Unassembled WGS sequence"/>
</dbReference>
<organism evidence="2">
    <name type="scientific">Notodromas monacha</name>
    <dbReference type="NCBI Taxonomy" id="399045"/>
    <lineage>
        <taxon>Eukaryota</taxon>
        <taxon>Metazoa</taxon>
        <taxon>Ecdysozoa</taxon>
        <taxon>Arthropoda</taxon>
        <taxon>Crustacea</taxon>
        <taxon>Oligostraca</taxon>
        <taxon>Ostracoda</taxon>
        <taxon>Podocopa</taxon>
        <taxon>Podocopida</taxon>
        <taxon>Cypridocopina</taxon>
        <taxon>Cypridoidea</taxon>
        <taxon>Cyprididae</taxon>
        <taxon>Notodromas</taxon>
    </lineage>
</organism>